<feature type="signal peptide" evidence="1">
    <location>
        <begin position="1"/>
        <end position="24"/>
    </location>
</feature>
<proteinExistence type="predicted"/>
<sequence length="151" mass="17464">MKKISILFLVALFSLSFFSTNAQAKLTLEEETYIKTITEDFVKTHNINLNNYRLFDIREVLSKKETLKPKDKSLLNISRRIVQKQHFIDCSPIFYLNKTKTKGNILEKGLNGMNSLYNLSYDKPKENWIIVKKTSKMGSDLVDLGLIKGNK</sequence>
<keyword evidence="3" id="KW-1185">Reference proteome</keyword>
<evidence type="ECO:0000313" key="3">
    <source>
        <dbReference type="Proteomes" id="UP001232245"/>
    </source>
</evidence>
<organism evidence="2 3">
    <name type="scientific">Metabacillus niabensis</name>
    <dbReference type="NCBI Taxonomy" id="324854"/>
    <lineage>
        <taxon>Bacteria</taxon>
        <taxon>Bacillati</taxon>
        <taxon>Bacillota</taxon>
        <taxon>Bacilli</taxon>
        <taxon>Bacillales</taxon>
        <taxon>Bacillaceae</taxon>
        <taxon>Metabacillus</taxon>
    </lineage>
</organism>
<dbReference type="RefSeq" id="WP_174881591.1">
    <property type="nucleotide sequence ID" value="NZ_CADEPK010000375.1"/>
</dbReference>
<evidence type="ECO:0008006" key="4">
    <source>
        <dbReference type="Google" id="ProtNLM"/>
    </source>
</evidence>
<protein>
    <recommendedName>
        <fullName evidence="4">Rhodanese domain-containing protein</fullName>
    </recommendedName>
</protein>
<accession>A0ABT9Z1E2</accession>
<dbReference type="EMBL" id="JAUSTZ010000004">
    <property type="protein sequence ID" value="MDQ0226066.1"/>
    <property type="molecule type" value="Genomic_DNA"/>
</dbReference>
<reference evidence="2 3" key="1">
    <citation type="submission" date="2023-07" db="EMBL/GenBank/DDBJ databases">
        <title>Genomic Encyclopedia of Type Strains, Phase IV (KMG-IV): sequencing the most valuable type-strain genomes for metagenomic binning, comparative biology and taxonomic classification.</title>
        <authorList>
            <person name="Goeker M."/>
        </authorList>
    </citation>
    <scope>NUCLEOTIDE SEQUENCE [LARGE SCALE GENOMIC DNA]</scope>
    <source>
        <strain evidence="2 3">DSM 17723</strain>
    </source>
</reference>
<evidence type="ECO:0000313" key="2">
    <source>
        <dbReference type="EMBL" id="MDQ0226066.1"/>
    </source>
</evidence>
<comment type="caution">
    <text evidence="2">The sequence shown here is derived from an EMBL/GenBank/DDBJ whole genome shotgun (WGS) entry which is preliminary data.</text>
</comment>
<evidence type="ECO:0000256" key="1">
    <source>
        <dbReference type="SAM" id="SignalP"/>
    </source>
</evidence>
<keyword evidence="1" id="KW-0732">Signal</keyword>
<gene>
    <name evidence="2" type="ORF">J2S02_002411</name>
</gene>
<dbReference type="Proteomes" id="UP001232245">
    <property type="component" value="Unassembled WGS sequence"/>
</dbReference>
<name>A0ABT9Z1E2_9BACI</name>
<feature type="chain" id="PRO_5046352585" description="Rhodanese domain-containing protein" evidence="1">
    <location>
        <begin position="25"/>
        <end position="151"/>
    </location>
</feature>